<accession>A0A839T562</accession>
<dbReference type="AlphaFoldDB" id="A0A839T562"/>
<evidence type="ECO:0000313" key="2">
    <source>
        <dbReference type="Proteomes" id="UP000549250"/>
    </source>
</evidence>
<sequence>MGRFLAREFIPFTLYLVQDSPSLNMKTKSEASASLLWGFEG</sequence>
<evidence type="ECO:0000313" key="1">
    <source>
        <dbReference type="EMBL" id="MBB3103055.1"/>
    </source>
</evidence>
<protein>
    <submittedName>
        <fullName evidence="1">Uncharacterized protein</fullName>
    </submittedName>
</protein>
<dbReference type="Proteomes" id="UP000549250">
    <property type="component" value="Unassembled WGS sequence"/>
</dbReference>
<reference evidence="1 2" key="1">
    <citation type="submission" date="2020-08" db="EMBL/GenBank/DDBJ databases">
        <title>Genomic Encyclopedia of Type Strains, Phase III (KMG-III): the genomes of soil and plant-associated and newly described type strains.</title>
        <authorList>
            <person name="Whitman W."/>
        </authorList>
    </citation>
    <scope>NUCLEOTIDE SEQUENCE [LARGE SCALE GENOMIC DNA]</scope>
    <source>
        <strain evidence="1 2">CECT 4462</strain>
    </source>
</reference>
<proteinExistence type="predicted"/>
<keyword evidence="2" id="KW-1185">Reference proteome</keyword>
<name>A0A839T562_AZOMA</name>
<organism evidence="1 2">
    <name type="scientific">Azomonas macrocytogenes</name>
    <name type="common">Azotobacter macrocytogenes</name>
    <dbReference type="NCBI Taxonomy" id="69962"/>
    <lineage>
        <taxon>Bacteria</taxon>
        <taxon>Pseudomonadati</taxon>
        <taxon>Pseudomonadota</taxon>
        <taxon>Gammaproteobacteria</taxon>
        <taxon>Pseudomonadales</taxon>
        <taxon>Pseudomonadaceae</taxon>
        <taxon>Azomonas</taxon>
    </lineage>
</organism>
<comment type="caution">
    <text evidence="1">The sequence shown here is derived from an EMBL/GenBank/DDBJ whole genome shotgun (WGS) entry which is preliminary data.</text>
</comment>
<gene>
    <name evidence="1" type="ORF">FHR87_001450</name>
</gene>
<dbReference type="EMBL" id="JACHXI010000005">
    <property type="protein sequence ID" value="MBB3103055.1"/>
    <property type="molecule type" value="Genomic_DNA"/>
</dbReference>